<dbReference type="Gene3D" id="1.10.472.150">
    <property type="entry name" value="Glucose-regulated metallo-peptidase M90, N-terminal domain"/>
    <property type="match status" value="1"/>
</dbReference>
<sequence length="270" mass="31051">MGVLFGITALALSLAIGIPLKKKLKRQSLMKKDVPNDWRTILSEEVPYLDKLSDPDREKLWGLIHIFLDEVEFISCQDLELTDRIRVAIAAQACLLTLKNPTQKHFDSLNTIYVYPDAFKSNIDQQQGSIVSSEESIRLGQSIRGSIVLSWNSCKQGASNYQDGQNVIFHEFAHQLDQEHNSADGVPTLQERSAYLDWGKIMYAKFLWLREKKKKHQHTLIDPYGALNEAEFFAVCTECFFEKPKQLKSKHPEIYRVMLEYYGLNPIELI</sequence>
<dbReference type="Gene3D" id="3.40.390.10">
    <property type="entry name" value="Collagenase (Catalytic Domain)"/>
    <property type="match status" value="1"/>
</dbReference>
<dbReference type="EMBL" id="CP117812">
    <property type="protein sequence ID" value="WDE98048.1"/>
    <property type="molecule type" value="Genomic_DNA"/>
</dbReference>
<evidence type="ECO:0000313" key="2">
    <source>
        <dbReference type="Proteomes" id="UP001214250"/>
    </source>
</evidence>
<dbReference type="RefSeq" id="WP_274152794.1">
    <property type="nucleotide sequence ID" value="NZ_CP117812.1"/>
</dbReference>
<dbReference type="InterPro" id="IPR010384">
    <property type="entry name" value="MtfA_fam"/>
</dbReference>
<evidence type="ECO:0000313" key="1">
    <source>
        <dbReference type="EMBL" id="WDE98048.1"/>
    </source>
</evidence>
<protein>
    <submittedName>
        <fullName evidence="1">Zinc-dependent peptidase</fullName>
    </submittedName>
</protein>
<keyword evidence="2" id="KW-1185">Reference proteome</keyword>
<dbReference type="InterPro" id="IPR042252">
    <property type="entry name" value="MtfA_N"/>
</dbReference>
<gene>
    <name evidence="1" type="ORF">PQO03_19700</name>
</gene>
<dbReference type="InterPro" id="IPR024079">
    <property type="entry name" value="MetalloPept_cat_dom_sf"/>
</dbReference>
<dbReference type="PANTHER" id="PTHR30164:SF2">
    <property type="entry name" value="PROTEIN MTFA"/>
    <property type="match status" value="1"/>
</dbReference>
<organism evidence="1 2">
    <name type="scientific">Lentisphaera profundi</name>
    <dbReference type="NCBI Taxonomy" id="1658616"/>
    <lineage>
        <taxon>Bacteria</taxon>
        <taxon>Pseudomonadati</taxon>
        <taxon>Lentisphaerota</taxon>
        <taxon>Lentisphaeria</taxon>
        <taxon>Lentisphaerales</taxon>
        <taxon>Lentisphaeraceae</taxon>
        <taxon>Lentisphaera</taxon>
    </lineage>
</organism>
<dbReference type="SUPFAM" id="SSF55486">
    <property type="entry name" value="Metalloproteases ('zincins'), catalytic domain"/>
    <property type="match status" value="1"/>
</dbReference>
<dbReference type="PANTHER" id="PTHR30164">
    <property type="entry name" value="MTFA PEPTIDASE"/>
    <property type="match status" value="1"/>
</dbReference>
<dbReference type="Pfam" id="PF06167">
    <property type="entry name" value="Peptidase_M90"/>
    <property type="match status" value="1"/>
</dbReference>
<dbReference type="CDD" id="cd20169">
    <property type="entry name" value="Peptidase_M90_mtfA"/>
    <property type="match status" value="1"/>
</dbReference>
<dbReference type="Proteomes" id="UP001214250">
    <property type="component" value="Chromosome 2"/>
</dbReference>
<accession>A0ABY7VXP2</accession>
<reference evidence="1 2" key="1">
    <citation type="submission" date="2023-02" db="EMBL/GenBank/DDBJ databases">
        <title>Genome sequence of Lentisphaera profundi SAORIC-696.</title>
        <authorList>
            <person name="Kim e."/>
            <person name="Cho J.-C."/>
            <person name="Choi A."/>
            <person name="Kang I."/>
        </authorList>
    </citation>
    <scope>NUCLEOTIDE SEQUENCE [LARGE SCALE GENOMIC DNA]</scope>
    <source>
        <strain evidence="1 2">SAORIC-696</strain>
    </source>
</reference>
<proteinExistence type="predicted"/>
<name>A0ABY7VXP2_9BACT</name>